<evidence type="ECO:0000259" key="10">
    <source>
        <dbReference type="Pfam" id="PF22608"/>
    </source>
</evidence>
<dbReference type="Gene3D" id="1.20.272.10">
    <property type="match status" value="1"/>
</dbReference>
<dbReference type="EMBL" id="BARU01031925">
    <property type="protein sequence ID" value="GAH65188.1"/>
    <property type="molecule type" value="Genomic_DNA"/>
</dbReference>
<evidence type="ECO:0000256" key="2">
    <source>
        <dbReference type="ARBA" id="ARBA00022679"/>
    </source>
</evidence>
<evidence type="ECO:0000256" key="1">
    <source>
        <dbReference type="ARBA" id="ARBA00006360"/>
    </source>
</evidence>
<dbReference type="Pfam" id="PF22608">
    <property type="entry name" value="DNAX_ATPase_lid"/>
    <property type="match status" value="1"/>
</dbReference>
<dbReference type="GO" id="GO:0006261">
    <property type="term" value="P:DNA-templated DNA replication"/>
    <property type="evidence" value="ECO:0007669"/>
    <property type="project" value="TreeGrafter"/>
</dbReference>
<organism evidence="11">
    <name type="scientific">marine sediment metagenome</name>
    <dbReference type="NCBI Taxonomy" id="412755"/>
    <lineage>
        <taxon>unclassified sequences</taxon>
        <taxon>metagenomes</taxon>
        <taxon>ecological metagenomes</taxon>
    </lineage>
</organism>
<keyword evidence="7" id="KW-0862">Zinc</keyword>
<dbReference type="InterPro" id="IPR008921">
    <property type="entry name" value="DNA_pol3_clamp-load_cplx_C"/>
</dbReference>
<sequence length="262" mass="29053">DVIEIDGATNNGVEQVRELRQNAIYRPARCRFKIYIIDEVHMLSVPAFNALLKILEEPPSHVKFIFATTEPNKVIATIQSRCQRFDFSNISATKIAGQLKSILKQEKIKYEDDLILSLAKMANGSMRDGLSLLDRLISTGAEPLTADLLEEFLGSPNSEKIYNLIGEIGDSSAAGTFTAIEDLISTGLSEVQVVDSLIDYMRDLMVVKSAGAESELLILTAEQRKRTGELAEKFDTAALIYNITALEKLRWSIKNSDTPRAL</sequence>
<dbReference type="Gene3D" id="3.40.50.300">
    <property type="entry name" value="P-loop containing nucleotide triphosphate hydrolases"/>
    <property type="match status" value="1"/>
</dbReference>
<keyword evidence="8" id="KW-0067">ATP-binding</keyword>
<dbReference type="InterPro" id="IPR027417">
    <property type="entry name" value="P-loop_NTPase"/>
</dbReference>
<keyword evidence="3" id="KW-0548">Nucleotidyltransferase</keyword>
<evidence type="ECO:0000256" key="3">
    <source>
        <dbReference type="ARBA" id="ARBA00022695"/>
    </source>
</evidence>
<dbReference type="Pfam" id="PF12169">
    <property type="entry name" value="DNA_pol3_gamma3"/>
    <property type="match status" value="1"/>
</dbReference>
<dbReference type="GO" id="GO:0003677">
    <property type="term" value="F:DNA binding"/>
    <property type="evidence" value="ECO:0007669"/>
    <property type="project" value="InterPro"/>
</dbReference>
<dbReference type="SUPFAM" id="SSF48019">
    <property type="entry name" value="post-AAA+ oligomerization domain-like"/>
    <property type="match status" value="1"/>
</dbReference>
<accession>X1J612</accession>
<evidence type="ECO:0000256" key="4">
    <source>
        <dbReference type="ARBA" id="ARBA00022705"/>
    </source>
</evidence>
<feature type="non-terminal residue" evidence="11">
    <location>
        <position position="1"/>
    </location>
</feature>
<feature type="non-terminal residue" evidence="11">
    <location>
        <position position="262"/>
    </location>
</feature>
<dbReference type="InterPro" id="IPR045085">
    <property type="entry name" value="HLD_clamp_pol_III_gamma_tau"/>
</dbReference>
<keyword evidence="5" id="KW-0479">Metal-binding</keyword>
<dbReference type="SUPFAM" id="SSF52540">
    <property type="entry name" value="P-loop containing nucleoside triphosphate hydrolases"/>
    <property type="match status" value="1"/>
</dbReference>
<evidence type="ECO:0000259" key="9">
    <source>
        <dbReference type="Pfam" id="PF12169"/>
    </source>
</evidence>
<dbReference type="CDD" id="cd18137">
    <property type="entry name" value="HLD_clamp_pol_III_gamma_tau"/>
    <property type="match status" value="1"/>
</dbReference>
<comment type="caution">
    <text evidence="11">The sequence shown here is derived from an EMBL/GenBank/DDBJ whole genome shotgun (WGS) entry which is preliminary data.</text>
</comment>
<feature type="domain" description="DNA polymerase III gamma subunit" evidence="9">
    <location>
        <begin position="145"/>
        <end position="240"/>
    </location>
</feature>
<dbReference type="GO" id="GO:0046872">
    <property type="term" value="F:metal ion binding"/>
    <property type="evidence" value="ECO:0007669"/>
    <property type="project" value="UniProtKB-KW"/>
</dbReference>
<dbReference type="AlphaFoldDB" id="X1J612"/>
<keyword evidence="6" id="KW-0547">Nucleotide-binding</keyword>
<dbReference type="Gene3D" id="1.10.8.60">
    <property type="match status" value="1"/>
</dbReference>
<dbReference type="PANTHER" id="PTHR11669:SF0">
    <property type="entry name" value="PROTEIN STICHEL-LIKE 2"/>
    <property type="match status" value="1"/>
</dbReference>
<dbReference type="InterPro" id="IPR012763">
    <property type="entry name" value="DNA_pol_III_sug/sutau_N"/>
</dbReference>
<proteinExistence type="inferred from homology"/>
<name>X1J612_9ZZZZ</name>
<dbReference type="GO" id="GO:0009360">
    <property type="term" value="C:DNA polymerase III complex"/>
    <property type="evidence" value="ECO:0007669"/>
    <property type="project" value="InterPro"/>
</dbReference>
<dbReference type="GO" id="GO:0005524">
    <property type="term" value="F:ATP binding"/>
    <property type="evidence" value="ECO:0007669"/>
    <property type="project" value="UniProtKB-KW"/>
</dbReference>
<reference evidence="11" key="1">
    <citation type="journal article" date="2014" name="Front. Microbiol.">
        <title>High frequency of phylogenetically diverse reductive dehalogenase-homologous genes in deep subseafloor sedimentary metagenomes.</title>
        <authorList>
            <person name="Kawai M."/>
            <person name="Futagami T."/>
            <person name="Toyoda A."/>
            <person name="Takaki Y."/>
            <person name="Nishi S."/>
            <person name="Hori S."/>
            <person name="Arai W."/>
            <person name="Tsubouchi T."/>
            <person name="Morono Y."/>
            <person name="Uchiyama I."/>
            <person name="Ito T."/>
            <person name="Fujiyama A."/>
            <person name="Inagaki F."/>
            <person name="Takami H."/>
        </authorList>
    </citation>
    <scope>NUCLEOTIDE SEQUENCE</scope>
    <source>
        <strain evidence="11">Expedition CK06-06</strain>
    </source>
</reference>
<dbReference type="InterPro" id="IPR050238">
    <property type="entry name" value="DNA_Rep/Repair_Clamp_Loader"/>
</dbReference>
<keyword evidence="4" id="KW-0235">DNA replication</keyword>
<evidence type="ECO:0000256" key="6">
    <source>
        <dbReference type="ARBA" id="ARBA00022741"/>
    </source>
</evidence>
<keyword evidence="2" id="KW-0808">Transferase</keyword>
<evidence type="ECO:0000256" key="7">
    <source>
        <dbReference type="ARBA" id="ARBA00022833"/>
    </source>
</evidence>
<dbReference type="InterPro" id="IPR022754">
    <property type="entry name" value="DNA_pol_III_gamma-3"/>
</dbReference>
<dbReference type="NCBIfam" id="TIGR02397">
    <property type="entry name" value="dnaX_nterm"/>
    <property type="match status" value="1"/>
</dbReference>
<dbReference type="GO" id="GO:0003887">
    <property type="term" value="F:DNA-directed DNA polymerase activity"/>
    <property type="evidence" value="ECO:0007669"/>
    <property type="project" value="InterPro"/>
</dbReference>
<feature type="domain" description="DNA polymerase III subunit gamma/tau helical lid" evidence="10">
    <location>
        <begin position="95"/>
        <end position="141"/>
    </location>
</feature>
<dbReference type="Pfam" id="PF13177">
    <property type="entry name" value="DNA_pol3_delta2"/>
    <property type="match status" value="1"/>
</dbReference>
<evidence type="ECO:0000256" key="5">
    <source>
        <dbReference type="ARBA" id="ARBA00022723"/>
    </source>
</evidence>
<protein>
    <submittedName>
        <fullName evidence="11">Uncharacterized protein</fullName>
    </submittedName>
</protein>
<gene>
    <name evidence="11" type="ORF">S03H2_50429</name>
</gene>
<evidence type="ECO:0000313" key="11">
    <source>
        <dbReference type="EMBL" id="GAH65188.1"/>
    </source>
</evidence>
<evidence type="ECO:0000256" key="8">
    <source>
        <dbReference type="ARBA" id="ARBA00022840"/>
    </source>
</evidence>
<comment type="similarity">
    <text evidence="1">Belongs to the DnaX/STICHEL family.</text>
</comment>
<dbReference type="PANTHER" id="PTHR11669">
    <property type="entry name" value="REPLICATION FACTOR C / DNA POLYMERASE III GAMMA-TAU SUBUNIT"/>
    <property type="match status" value="1"/>
</dbReference>